<gene>
    <name evidence="4" type="ORF">U9M73_07350</name>
</gene>
<feature type="chain" id="PRO_5046393921" evidence="2">
    <location>
        <begin position="20"/>
        <end position="205"/>
    </location>
</feature>
<feature type="compositionally biased region" description="Polar residues" evidence="1">
    <location>
        <begin position="39"/>
        <end position="53"/>
    </location>
</feature>
<sequence>MKRKVAVLLALVAMLGVAAGCGNKPAASPPENEHLRETALSSGAQQSETQMQEVQGPVNGTGESGDPQAGAQQTGAEKLTIQVYFTDDEMMELKQTPREIEFTADHSKYESAFEALQTADDSLFSLWEKVVLNTVKFVPENGLLTIDIHLPDEARLGAGGESLAIEALKNTMFQFDEVQQIELTVDGQQVESLMGHVDLEHPMTR</sequence>
<comment type="caution">
    <text evidence="4">The sequence shown here is derived from an EMBL/GenBank/DDBJ whole genome shotgun (WGS) entry which is preliminary data.</text>
</comment>
<dbReference type="PROSITE" id="PS51257">
    <property type="entry name" value="PROKAR_LIPOPROTEIN"/>
    <property type="match status" value="1"/>
</dbReference>
<keyword evidence="2" id="KW-0732">Signal</keyword>
<keyword evidence="5" id="KW-1185">Reference proteome</keyword>
<evidence type="ECO:0000313" key="5">
    <source>
        <dbReference type="Proteomes" id="UP001292216"/>
    </source>
</evidence>
<evidence type="ECO:0000259" key="3">
    <source>
        <dbReference type="Pfam" id="PF10646"/>
    </source>
</evidence>
<dbReference type="Pfam" id="PF10646">
    <property type="entry name" value="Germane"/>
    <property type="match status" value="1"/>
</dbReference>
<proteinExistence type="predicted"/>
<feature type="domain" description="GerMN" evidence="3">
    <location>
        <begin position="82"/>
        <end position="191"/>
    </location>
</feature>
<reference evidence="4 5" key="1">
    <citation type="submission" date="2023-12" db="EMBL/GenBank/DDBJ databases">
        <title>Whole genome sequencing of Paenibacillus phoenicis isolated from the Phoenix Mars Lander spacecraft assembly facility.</title>
        <authorList>
            <person name="Garcia A."/>
            <person name="Venkateswaran K."/>
        </authorList>
    </citation>
    <scope>NUCLEOTIDE SEQUENCE [LARGE SCALE GENOMIC DNA]</scope>
    <source>
        <strain evidence="4 5">3PO2SA</strain>
    </source>
</reference>
<evidence type="ECO:0000313" key="4">
    <source>
        <dbReference type="EMBL" id="MEA3569814.1"/>
    </source>
</evidence>
<name>A0ABU5PIM8_9BACL</name>
<dbReference type="InterPro" id="IPR019606">
    <property type="entry name" value="GerMN"/>
</dbReference>
<protein>
    <submittedName>
        <fullName evidence="4">GerMN domain-containing protein</fullName>
    </submittedName>
</protein>
<dbReference type="RefSeq" id="WP_323076683.1">
    <property type="nucleotide sequence ID" value="NZ_CBCSKM010000003.1"/>
</dbReference>
<dbReference type="EMBL" id="JAYERP010000001">
    <property type="protein sequence ID" value="MEA3569814.1"/>
    <property type="molecule type" value="Genomic_DNA"/>
</dbReference>
<organism evidence="4 5">
    <name type="scientific">Paenibacillus phoenicis</name>
    <dbReference type="NCBI Taxonomy" id="554117"/>
    <lineage>
        <taxon>Bacteria</taxon>
        <taxon>Bacillati</taxon>
        <taxon>Bacillota</taxon>
        <taxon>Bacilli</taxon>
        <taxon>Bacillales</taxon>
        <taxon>Paenibacillaceae</taxon>
        <taxon>Paenibacillus</taxon>
    </lineage>
</organism>
<feature type="region of interest" description="Disordered" evidence="1">
    <location>
        <begin position="24"/>
        <end position="74"/>
    </location>
</feature>
<accession>A0ABU5PIM8</accession>
<dbReference type="Proteomes" id="UP001292216">
    <property type="component" value="Unassembled WGS sequence"/>
</dbReference>
<feature type="signal peptide" evidence="2">
    <location>
        <begin position="1"/>
        <end position="19"/>
    </location>
</feature>
<evidence type="ECO:0000256" key="1">
    <source>
        <dbReference type="SAM" id="MobiDB-lite"/>
    </source>
</evidence>
<evidence type="ECO:0000256" key="2">
    <source>
        <dbReference type="SAM" id="SignalP"/>
    </source>
</evidence>